<keyword evidence="2" id="KW-0175">Coiled coil</keyword>
<dbReference type="PRINTS" id="PR00625">
    <property type="entry name" value="JDOMAIN"/>
</dbReference>
<dbReference type="FunFam" id="2.60.260.20:FF:000002">
    <property type="entry name" value="Dnaj homolog subfamily b member"/>
    <property type="match status" value="1"/>
</dbReference>
<dbReference type="InterPro" id="IPR001623">
    <property type="entry name" value="DnaJ_domain"/>
</dbReference>
<dbReference type="Proteomes" id="UP000789739">
    <property type="component" value="Unassembled WGS sequence"/>
</dbReference>
<dbReference type="InterPro" id="IPR018253">
    <property type="entry name" value="DnaJ_domain_CS"/>
</dbReference>
<dbReference type="EMBL" id="CAJVPI010001537">
    <property type="protein sequence ID" value="CAG8617283.1"/>
    <property type="molecule type" value="Genomic_DNA"/>
</dbReference>
<dbReference type="CDD" id="cd06257">
    <property type="entry name" value="DnaJ"/>
    <property type="match status" value="1"/>
</dbReference>
<sequence length="297" mass="33131">MGQDYYNILGVSKDADDEALKKAYRKLALKWHPDKNKEANREEAEKKFKEISEAYEVLSDKNKRQIYDVYGEEGLKGGAPPPTSDGASGFPGGFPGGFSGFQQFRPGGSTTFTFKTGGQAQEAVVRYPIPLEDLYKGASKRLKVKRKLLDASTKRQVPAEEELVIPIRPGLKAGSKIRFPNKGDELPNGEVQDLVIVIEEKPHSVFQRDGDDLRMVIKLKLVEALCGFEKKIETLDGRKLLITNKSVIAPGLEQVIHNEGMPTKSGEKGNLIVKYEIEFPARLTDEQKAELKRILTR</sequence>
<dbReference type="Gene3D" id="2.60.260.20">
    <property type="entry name" value="Urease metallochaperone UreE, N-terminal domain"/>
    <property type="match status" value="2"/>
</dbReference>
<keyword evidence="5" id="KW-1185">Reference proteome</keyword>
<dbReference type="Pfam" id="PF01556">
    <property type="entry name" value="DnaJ_C"/>
    <property type="match status" value="1"/>
</dbReference>
<accession>A0A9N9CZL5</accession>
<dbReference type="InterPro" id="IPR008971">
    <property type="entry name" value="HSP40/DnaJ_pept-bd"/>
</dbReference>
<dbReference type="SUPFAM" id="SSF49493">
    <property type="entry name" value="HSP40/DnaJ peptide-binding domain"/>
    <property type="match status" value="2"/>
</dbReference>
<dbReference type="GO" id="GO:0006457">
    <property type="term" value="P:protein folding"/>
    <property type="evidence" value="ECO:0007669"/>
    <property type="project" value="InterPro"/>
</dbReference>
<dbReference type="FunFam" id="2.60.260.20:FF:000013">
    <property type="entry name" value="DnaJ subfamily B member 11"/>
    <property type="match status" value="1"/>
</dbReference>
<dbReference type="PANTHER" id="PTHR24078:SF553">
    <property type="entry name" value="DNAJ HOMOLOG SUBFAMILY B MEMBER 5"/>
    <property type="match status" value="1"/>
</dbReference>
<evidence type="ECO:0000256" key="2">
    <source>
        <dbReference type="SAM" id="Coils"/>
    </source>
</evidence>
<dbReference type="InterPro" id="IPR036869">
    <property type="entry name" value="J_dom_sf"/>
</dbReference>
<feature type="coiled-coil region" evidence="2">
    <location>
        <begin position="34"/>
        <end position="61"/>
    </location>
</feature>
<comment type="caution">
    <text evidence="4">The sequence shown here is derived from an EMBL/GenBank/DDBJ whole genome shotgun (WGS) entry which is preliminary data.</text>
</comment>
<proteinExistence type="predicted"/>
<dbReference type="GO" id="GO:0051082">
    <property type="term" value="F:unfolded protein binding"/>
    <property type="evidence" value="ECO:0007669"/>
    <property type="project" value="InterPro"/>
</dbReference>
<evidence type="ECO:0000259" key="3">
    <source>
        <dbReference type="PROSITE" id="PS50076"/>
    </source>
</evidence>
<feature type="domain" description="J" evidence="3">
    <location>
        <begin position="4"/>
        <end position="71"/>
    </location>
</feature>
<dbReference type="InterPro" id="IPR051339">
    <property type="entry name" value="DnaJ_subfamily_B"/>
</dbReference>
<dbReference type="PANTHER" id="PTHR24078">
    <property type="entry name" value="DNAJ HOMOLOG SUBFAMILY C MEMBER"/>
    <property type="match status" value="1"/>
</dbReference>
<dbReference type="Pfam" id="PF00226">
    <property type="entry name" value="DnaJ"/>
    <property type="match status" value="1"/>
</dbReference>
<reference evidence="4" key="1">
    <citation type="submission" date="2021-06" db="EMBL/GenBank/DDBJ databases">
        <authorList>
            <person name="Kallberg Y."/>
            <person name="Tangrot J."/>
            <person name="Rosling A."/>
        </authorList>
    </citation>
    <scope>NUCLEOTIDE SEQUENCE</scope>
    <source>
        <strain evidence="4">BR232B</strain>
    </source>
</reference>
<name>A0A9N9CZL5_9GLOM</name>
<dbReference type="PROSITE" id="PS00636">
    <property type="entry name" value="DNAJ_1"/>
    <property type="match status" value="1"/>
</dbReference>
<dbReference type="GO" id="GO:0051087">
    <property type="term" value="F:protein-folding chaperone binding"/>
    <property type="evidence" value="ECO:0007669"/>
    <property type="project" value="TreeGrafter"/>
</dbReference>
<dbReference type="CDD" id="cd10747">
    <property type="entry name" value="DnaJ_C"/>
    <property type="match status" value="1"/>
</dbReference>
<dbReference type="OrthoDB" id="10250354at2759"/>
<evidence type="ECO:0000256" key="1">
    <source>
        <dbReference type="ARBA" id="ARBA00023186"/>
    </source>
</evidence>
<dbReference type="PROSITE" id="PS50076">
    <property type="entry name" value="DNAJ_2"/>
    <property type="match status" value="1"/>
</dbReference>
<dbReference type="Gene3D" id="1.10.287.110">
    <property type="entry name" value="DnaJ domain"/>
    <property type="match status" value="1"/>
</dbReference>
<dbReference type="InterPro" id="IPR002939">
    <property type="entry name" value="DnaJ_C"/>
</dbReference>
<dbReference type="SMART" id="SM00271">
    <property type="entry name" value="DnaJ"/>
    <property type="match status" value="1"/>
</dbReference>
<organism evidence="4 5">
    <name type="scientific">Paraglomus brasilianum</name>
    <dbReference type="NCBI Taxonomy" id="144538"/>
    <lineage>
        <taxon>Eukaryota</taxon>
        <taxon>Fungi</taxon>
        <taxon>Fungi incertae sedis</taxon>
        <taxon>Mucoromycota</taxon>
        <taxon>Glomeromycotina</taxon>
        <taxon>Glomeromycetes</taxon>
        <taxon>Paraglomerales</taxon>
        <taxon>Paraglomeraceae</taxon>
        <taxon>Paraglomus</taxon>
    </lineage>
</organism>
<dbReference type="AlphaFoldDB" id="A0A9N9CZL5"/>
<dbReference type="GO" id="GO:0006413">
    <property type="term" value="P:translational initiation"/>
    <property type="evidence" value="ECO:0007669"/>
    <property type="project" value="TreeGrafter"/>
</dbReference>
<dbReference type="SUPFAM" id="SSF46565">
    <property type="entry name" value="Chaperone J-domain"/>
    <property type="match status" value="1"/>
</dbReference>
<dbReference type="GO" id="GO:0005829">
    <property type="term" value="C:cytosol"/>
    <property type="evidence" value="ECO:0007669"/>
    <property type="project" value="TreeGrafter"/>
</dbReference>
<evidence type="ECO:0000313" key="4">
    <source>
        <dbReference type="EMBL" id="CAG8617283.1"/>
    </source>
</evidence>
<evidence type="ECO:0000313" key="5">
    <source>
        <dbReference type="Proteomes" id="UP000789739"/>
    </source>
</evidence>
<gene>
    <name evidence="4" type="ORF">PBRASI_LOCUS8500</name>
</gene>
<keyword evidence="1" id="KW-0143">Chaperone</keyword>
<protein>
    <submittedName>
        <fullName evidence="4">4074_t:CDS:1</fullName>
    </submittedName>
</protein>